<proteinExistence type="predicted"/>
<evidence type="ECO:0000256" key="2">
    <source>
        <dbReference type="SAM" id="Phobius"/>
    </source>
</evidence>
<dbReference type="PATRIC" id="fig|1227487.5.peg.1818"/>
<feature type="compositionally biased region" description="Low complexity" evidence="1">
    <location>
        <begin position="572"/>
        <end position="586"/>
    </location>
</feature>
<keyword evidence="4" id="KW-1185">Reference proteome</keyword>
<dbReference type="AlphaFoldDB" id="M0D7G5"/>
<feature type="region of interest" description="Disordered" evidence="1">
    <location>
        <begin position="572"/>
        <end position="618"/>
    </location>
</feature>
<keyword evidence="2" id="KW-1133">Transmembrane helix</keyword>
<protein>
    <submittedName>
        <fullName evidence="3">PKD domain containing protein</fullName>
    </submittedName>
</protein>
<dbReference type="eggNOG" id="arCOG09058">
    <property type="taxonomic scope" value="Archaea"/>
</dbReference>
<sequence length="647" mass="66756">MMCVSPSAAITSTGLSSGTVGDVADSQFIAASDSVSVWRNAPFPLRVDAASSSGTVVENQRMTVLAEEQSTEVRLNKQRLAVFNPDEEIRMSFKSRAPITTEAFEDAEVQLLVAKTGPNASSLLSGSNLSTNGLLETLTDAERSENVTFERQDLGRLQDGATTTSYDVSASGPARGPGQYAFFIVQTTEGEGFTVEDGSLSVDGKARVLGADIALVQAAEASASVSTENPTPGDEVTFDVDSTFTHSNVSHAVVLYNESQYADSWTRLTVSGPMNETLSADQVTATSTIVGVNGTRNVAGTARIGGVTLGDGVVQGETQVGGVADWLVDRSDSSAESTDTPGQTTGTWLDASVTAVSSEDGATTVTVQTEDGWADGTYRYVYLAQARGQNNLSTTTGTVRLGVDDPREDESNGASGGGNGGGSSSGNAPPAKQKPAAPSTGDITDGRADLKVGTAITALRVGFRAGGTGGSVTARELDVRPDSVPAIPNAKGFRYVDITVPRDRTEGEATLQFAVDTETLDDVAPDQLVVYHYHDGEWSALETTVVSTEGAVVTLEATTPGFSLFAIGTADASSSSDGDGAGPDDATSGDDEVSEPETGNESADAETPEGGLGDGPIQEEGGFDTILIGAIALFAVLGGFYIYRGTQ</sequence>
<feature type="transmembrane region" description="Helical" evidence="2">
    <location>
        <begin position="626"/>
        <end position="643"/>
    </location>
</feature>
<dbReference type="EMBL" id="AOIV01000021">
    <property type="protein sequence ID" value="ELZ31435.1"/>
    <property type="molecule type" value="Genomic_DNA"/>
</dbReference>
<feature type="region of interest" description="Disordered" evidence="1">
    <location>
        <begin position="394"/>
        <end position="446"/>
    </location>
</feature>
<feature type="compositionally biased region" description="Gly residues" evidence="1">
    <location>
        <begin position="414"/>
        <end position="424"/>
    </location>
</feature>
<evidence type="ECO:0000313" key="3">
    <source>
        <dbReference type="EMBL" id="ELZ31435.1"/>
    </source>
</evidence>
<accession>M0D7G5</accession>
<keyword evidence="2" id="KW-0812">Transmembrane</keyword>
<dbReference type="NCBIfam" id="TIGR04213">
    <property type="entry name" value="PGF_pre_PGF"/>
    <property type="match status" value="1"/>
</dbReference>
<dbReference type="InterPro" id="IPR026453">
    <property type="entry name" value="PGF_pre_PGF"/>
</dbReference>
<dbReference type="InParanoid" id="M0D7G5"/>
<keyword evidence="2" id="KW-0472">Membrane</keyword>
<dbReference type="eggNOG" id="arCOG02540">
    <property type="taxonomic scope" value="Archaea"/>
</dbReference>
<evidence type="ECO:0000313" key="4">
    <source>
        <dbReference type="Proteomes" id="UP000011513"/>
    </source>
</evidence>
<reference evidence="3 4" key="1">
    <citation type="journal article" date="2014" name="PLoS Genet.">
        <title>Phylogenetically driven sequencing of extremely halophilic archaea reveals strategies for static and dynamic osmo-response.</title>
        <authorList>
            <person name="Becker E.A."/>
            <person name="Seitzer P.M."/>
            <person name="Tritt A."/>
            <person name="Larsen D."/>
            <person name="Krusor M."/>
            <person name="Yao A.I."/>
            <person name="Wu D."/>
            <person name="Madern D."/>
            <person name="Eisen J.A."/>
            <person name="Darling A.E."/>
            <person name="Facciotti M.T."/>
        </authorList>
    </citation>
    <scope>NUCLEOTIDE SEQUENCE [LARGE SCALE GENOMIC DNA]</scope>
    <source>
        <strain evidence="3 4">JCM 14848</strain>
    </source>
</reference>
<organism evidence="3 4">
    <name type="scientific">Halogeometricum pallidum JCM 14848</name>
    <dbReference type="NCBI Taxonomy" id="1227487"/>
    <lineage>
        <taxon>Archaea</taxon>
        <taxon>Methanobacteriati</taxon>
        <taxon>Methanobacteriota</taxon>
        <taxon>Stenosarchaea group</taxon>
        <taxon>Halobacteria</taxon>
        <taxon>Halobacteriales</taxon>
        <taxon>Haloferacaceae</taxon>
        <taxon>Halogeometricum</taxon>
    </lineage>
</organism>
<feature type="compositionally biased region" description="Low complexity" evidence="1">
    <location>
        <begin position="425"/>
        <end position="438"/>
    </location>
</feature>
<dbReference type="Proteomes" id="UP000011513">
    <property type="component" value="Unassembled WGS sequence"/>
</dbReference>
<evidence type="ECO:0000256" key="1">
    <source>
        <dbReference type="SAM" id="MobiDB-lite"/>
    </source>
</evidence>
<comment type="caution">
    <text evidence="3">The sequence shown here is derived from an EMBL/GenBank/DDBJ whole genome shotgun (WGS) entry which is preliminary data.</text>
</comment>
<gene>
    <name evidence="3" type="ORF">C474_09047</name>
</gene>
<name>M0D7G5_HALPD</name>